<feature type="region of interest" description="Disordered" evidence="1">
    <location>
        <begin position="1"/>
        <end position="22"/>
    </location>
</feature>
<accession>A0A369K6Z6</accession>
<reference evidence="2" key="1">
    <citation type="submission" date="2018-04" db="EMBL/GenBank/DDBJ databases">
        <title>Whole genome sequencing of Hypsizygus marmoreus.</title>
        <authorList>
            <person name="Choi I.-G."/>
            <person name="Min B."/>
            <person name="Kim J.-G."/>
            <person name="Kim S."/>
            <person name="Oh Y.-L."/>
            <person name="Kong W.-S."/>
            <person name="Park H."/>
            <person name="Jeong J."/>
            <person name="Song E.-S."/>
        </authorList>
    </citation>
    <scope>NUCLEOTIDE SEQUENCE [LARGE SCALE GENOMIC DNA]</scope>
    <source>
        <strain evidence="2">51987-8</strain>
    </source>
</reference>
<keyword evidence="3" id="KW-1185">Reference proteome</keyword>
<gene>
    <name evidence="2" type="ORF">Hypma_007019</name>
</gene>
<proteinExistence type="predicted"/>
<dbReference type="Proteomes" id="UP000076154">
    <property type="component" value="Unassembled WGS sequence"/>
</dbReference>
<evidence type="ECO:0000313" key="3">
    <source>
        <dbReference type="Proteomes" id="UP000076154"/>
    </source>
</evidence>
<comment type="caution">
    <text evidence="2">The sequence shown here is derived from an EMBL/GenBank/DDBJ whole genome shotgun (WGS) entry which is preliminary data.</text>
</comment>
<sequence>MRLIARGEEGFRMKNDEDDERYHHVPPIPGPHPRVMLVIPPPSSHFRYLAPEPRYTKSTANAVGPYINHQRVYPSDEASLRMDFLWAGLCEAGDGRLGTWKDVGYWNSIGAVFERSCPSLRLQLCLASLVYNRVVRGR</sequence>
<dbReference type="EMBL" id="LUEZ02000005">
    <property type="protein sequence ID" value="RDB30381.1"/>
    <property type="molecule type" value="Genomic_DNA"/>
</dbReference>
<name>A0A369K6Z6_HYPMA</name>
<organism evidence="2 3">
    <name type="scientific">Hypsizygus marmoreus</name>
    <name type="common">White beech mushroom</name>
    <name type="synonym">Agaricus marmoreus</name>
    <dbReference type="NCBI Taxonomy" id="39966"/>
    <lineage>
        <taxon>Eukaryota</taxon>
        <taxon>Fungi</taxon>
        <taxon>Dikarya</taxon>
        <taxon>Basidiomycota</taxon>
        <taxon>Agaricomycotina</taxon>
        <taxon>Agaricomycetes</taxon>
        <taxon>Agaricomycetidae</taxon>
        <taxon>Agaricales</taxon>
        <taxon>Tricholomatineae</taxon>
        <taxon>Lyophyllaceae</taxon>
        <taxon>Hypsizygus</taxon>
    </lineage>
</organism>
<protein>
    <submittedName>
        <fullName evidence="2">Uncharacterized protein</fullName>
    </submittedName>
</protein>
<dbReference type="InParanoid" id="A0A369K6Z6"/>
<evidence type="ECO:0000313" key="2">
    <source>
        <dbReference type="EMBL" id="RDB30381.1"/>
    </source>
</evidence>
<dbReference type="AlphaFoldDB" id="A0A369K6Z6"/>
<evidence type="ECO:0000256" key="1">
    <source>
        <dbReference type="SAM" id="MobiDB-lite"/>
    </source>
</evidence>